<protein>
    <recommendedName>
        <fullName evidence="3 7">Nuclease SbcCD subunit D</fullName>
    </recommendedName>
</protein>
<dbReference type="Pfam" id="PF00149">
    <property type="entry name" value="Metallophos"/>
    <property type="match status" value="1"/>
</dbReference>
<keyword evidence="7" id="KW-0255">Endonuclease</keyword>
<evidence type="ECO:0000313" key="12">
    <source>
        <dbReference type="Proteomes" id="UP000274843"/>
    </source>
</evidence>
<evidence type="ECO:0000256" key="6">
    <source>
        <dbReference type="ARBA" id="ARBA00022839"/>
    </source>
</evidence>
<dbReference type="GO" id="GO:0008408">
    <property type="term" value="F:3'-5' exonuclease activity"/>
    <property type="evidence" value="ECO:0007669"/>
    <property type="project" value="InterPro"/>
</dbReference>
<dbReference type="PANTHER" id="PTHR30337">
    <property type="entry name" value="COMPONENT OF ATP-DEPENDENT DSDNA EXONUCLEASE"/>
    <property type="match status" value="1"/>
</dbReference>
<dbReference type="PANTHER" id="PTHR30337:SF0">
    <property type="entry name" value="NUCLEASE SBCCD SUBUNIT D"/>
    <property type="match status" value="1"/>
</dbReference>
<dbReference type="GO" id="GO:0006260">
    <property type="term" value="P:DNA replication"/>
    <property type="evidence" value="ECO:0007669"/>
    <property type="project" value="UniProtKB-KW"/>
</dbReference>
<dbReference type="AlphaFoldDB" id="A0A3N2GZQ5"/>
<dbReference type="GO" id="GO:0006310">
    <property type="term" value="P:DNA recombination"/>
    <property type="evidence" value="ECO:0007669"/>
    <property type="project" value="UniProtKB-KW"/>
</dbReference>
<keyword evidence="6 7" id="KW-0269">Exonuclease</keyword>
<evidence type="ECO:0000256" key="3">
    <source>
        <dbReference type="ARBA" id="ARBA00013365"/>
    </source>
</evidence>
<evidence type="ECO:0000256" key="1">
    <source>
        <dbReference type="ARBA" id="ARBA00010555"/>
    </source>
</evidence>
<evidence type="ECO:0000259" key="10">
    <source>
        <dbReference type="Pfam" id="PF12320"/>
    </source>
</evidence>
<comment type="function">
    <text evidence="7">SbcCD cleaves DNA hairpin structures. These structures can inhibit DNA replication and are intermediates in certain DNA recombination reactions. The complex acts as a 3'-&gt;5' double strand exonuclease that can open hairpins. It also has a 5' single-strand endonuclease activity.</text>
</comment>
<gene>
    <name evidence="7" type="primary">sbcD</name>
    <name evidence="11" type="ORF">EDD35_4517</name>
</gene>
<evidence type="ECO:0000256" key="7">
    <source>
        <dbReference type="RuleBase" id="RU363069"/>
    </source>
</evidence>
<evidence type="ECO:0000256" key="2">
    <source>
        <dbReference type="ARBA" id="ARBA00011322"/>
    </source>
</evidence>
<reference evidence="11 12" key="1">
    <citation type="submission" date="2018-11" db="EMBL/GenBank/DDBJ databases">
        <title>Sequencing the genomes of 1000 actinobacteria strains.</title>
        <authorList>
            <person name="Klenk H.-P."/>
        </authorList>
    </citation>
    <scope>NUCLEOTIDE SEQUENCE [LARGE SCALE GENOMIC DNA]</scope>
    <source>
        <strain evidence="11 12">DSM 44348</strain>
    </source>
</reference>
<dbReference type="InterPro" id="IPR050535">
    <property type="entry name" value="DNA_Repair-Maintenance_Comp"/>
</dbReference>
<comment type="subunit">
    <text evidence="2 7">Heterodimer of SbcC and SbcD.</text>
</comment>
<dbReference type="InterPro" id="IPR026843">
    <property type="entry name" value="SbcD_C"/>
</dbReference>
<feature type="domain" description="Nuclease SbcCD subunit D C-terminal" evidence="10">
    <location>
        <begin position="309"/>
        <end position="396"/>
    </location>
</feature>
<evidence type="ECO:0000256" key="5">
    <source>
        <dbReference type="ARBA" id="ARBA00022801"/>
    </source>
</evidence>
<dbReference type="InterPro" id="IPR004593">
    <property type="entry name" value="SbcD"/>
</dbReference>
<dbReference type="SUPFAM" id="SSF56300">
    <property type="entry name" value="Metallo-dependent phosphatases"/>
    <property type="match status" value="1"/>
</dbReference>
<evidence type="ECO:0000313" key="11">
    <source>
        <dbReference type="EMBL" id="ROS42134.1"/>
    </source>
</evidence>
<keyword evidence="7" id="KW-0233">DNA recombination</keyword>
<dbReference type="Pfam" id="PF12320">
    <property type="entry name" value="SbcD_C"/>
    <property type="match status" value="1"/>
</dbReference>
<name>A0A3N2GZQ5_9PSEU</name>
<dbReference type="InterPro" id="IPR029052">
    <property type="entry name" value="Metallo-depent_PP-like"/>
</dbReference>
<dbReference type="Gene3D" id="3.60.21.10">
    <property type="match status" value="1"/>
</dbReference>
<evidence type="ECO:0000256" key="8">
    <source>
        <dbReference type="SAM" id="MobiDB-lite"/>
    </source>
</evidence>
<dbReference type="NCBIfam" id="TIGR00619">
    <property type="entry name" value="sbcd"/>
    <property type="match status" value="1"/>
</dbReference>
<evidence type="ECO:0000259" key="9">
    <source>
        <dbReference type="Pfam" id="PF00149"/>
    </source>
</evidence>
<keyword evidence="12" id="KW-1185">Reference proteome</keyword>
<dbReference type="InterPro" id="IPR041796">
    <property type="entry name" value="Mre11_N"/>
</dbReference>
<dbReference type="InterPro" id="IPR004843">
    <property type="entry name" value="Calcineurin-like_PHP"/>
</dbReference>
<keyword evidence="5 7" id="KW-0378">Hydrolase</keyword>
<dbReference type="CDD" id="cd00840">
    <property type="entry name" value="MPP_Mre11_N"/>
    <property type="match status" value="1"/>
</dbReference>
<feature type="region of interest" description="Disordered" evidence="8">
    <location>
        <begin position="1"/>
        <end position="26"/>
    </location>
</feature>
<dbReference type="GO" id="GO:0004519">
    <property type="term" value="F:endonuclease activity"/>
    <property type="evidence" value="ECO:0007669"/>
    <property type="project" value="UniProtKB-KW"/>
</dbReference>
<keyword evidence="7" id="KW-0235">DNA replication</keyword>
<evidence type="ECO:0000256" key="4">
    <source>
        <dbReference type="ARBA" id="ARBA00022722"/>
    </source>
</evidence>
<dbReference type="EMBL" id="RKHY01000001">
    <property type="protein sequence ID" value="ROS42134.1"/>
    <property type="molecule type" value="Genomic_DNA"/>
</dbReference>
<accession>A0A3N2GZQ5</accession>
<keyword evidence="4 7" id="KW-0540">Nuclease</keyword>
<comment type="caution">
    <text evidence="11">The sequence shown here is derived from an EMBL/GenBank/DDBJ whole genome shotgun (WGS) entry which is preliminary data.</text>
</comment>
<feature type="domain" description="Calcineurin-like phosphoesterase" evidence="9">
    <location>
        <begin position="43"/>
        <end position="261"/>
    </location>
</feature>
<proteinExistence type="inferred from homology"/>
<dbReference type="Proteomes" id="UP000274843">
    <property type="component" value="Unassembled WGS sequence"/>
</dbReference>
<comment type="similarity">
    <text evidence="1 7">Belongs to the SbcD family.</text>
</comment>
<organism evidence="11 12">
    <name type="scientific">Amycolatopsis thermoflava</name>
    <dbReference type="NCBI Taxonomy" id="84480"/>
    <lineage>
        <taxon>Bacteria</taxon>
        <taxon>Bacillati</taxon>
        <taxon>Actinomycetota</taxon>
        <taxon>Actinomycetes</taxon>
        <taxon>Pseudonocardiales</taxon>
        <taxon>Pseudonocardiaceae</taxon>
        <taxon>Amycolatopsis</taxon>
        <taxon>Amycolatopsis methanolica group</taxon>
    </lineage>
</organism>
<sequence length="424" mass="45331">MTEGTDKNGARPRGSTPNTRSGEGSRCVCGILSDPPPNLGHVRLLHTSDWHVGRTFHGLDLLAEQDAVLGHLADVVAAEGVDVVLVSGDIYDRAVPSAEAVQVANRALSRLRHAGAHIVLTSGNHDSAPRLGAFGEFAAAGGLHLRTMIDRIADPVLLDDDHGPVAIYGIPYLEPEPARHALGVTGARGHTGVLTEAMRRIRADLANRAPGTRSVVLAHAFVTGGAPTESERSIAIGGVEQVPGTVFDGVDYVALGHLHGPQTLAEHLRYSGSPVAYSFSEAQQRKSVWIVDLDASGLAGVRRHELPVPRRLAKITGRLADLLADPAHDELIECYLSVTLTDAVRPVDAMRLLRERFPHAVHLEWQPENGKTSAALRYAAAVRGRSDEEIAHGFLDDCRGAPPNEREAALLRTALEKADREDAA</sequence>